<reference evidence="1" key="1">
    <citation type="submission" date="2020-10" db="EMBL/GenBank/DDBJ databases">
        <authorList>
            <person name="Kikuchi T."/>
        </authorList>
    </citation>
    <scope>NUCLEOTIDE SEQUENCE</scope>
    <source>
        <strain evidence="1">NKZ352</strain>
    </source>
</reference>
<keyword evidence="2" id="KW-1185">Reference proteome</keyword>
<dbReference type="Proteomes" id="UP000835052">
    <property type="component" value="Unassembled WGS sequence"/>
</dbReference>
<protein>
    <submittedName>
        <fullName evidence="1">Uncharacterized protein</fullName>
    </submittedName>
</protein>
<dbReference type="AlphaFoldDB" id="A0A8S1HCN8"/>
<comment type="caution">
    <text evidence="1">The sequence shown here is derived from an EMBL/GenBank/DDBJ whole genome shotgun (WGS) entry which is preliminary data.</text>
</comment>
<sequence>METIEAKGLLDNLEGRKKANKDFLAGGSTLYQHQDVCFEKCETLEREVAFADNVTIMGEVEYTQTRQGLRVKLVSTMIKLNYCAEQMRYCDTECLKRNYYEADFQRLHRSWAKSAKAFCDELTVTFREVDDFLASNNSFLKEDAFCDLLETRQAAELLMKGLPTLPDCSKERGLFLSVSEAFRTVTPMHEGTVESEEKTMDGQNKDGEVDMVDKDNVQLKNDDSEEGTLYEEGRKRQSCLSMLLDEYEDSIRLVIELESEVASLSEKKPTSRETSSHVIRKIHHASTEARAAIHGNTEENQKLRRENNCRNALKVKGRKAKPEEGSQIAVALQVGLGPDSNTNSPGIDAKGKAKELLQFAGKGQPPTYFGAK</sequence>
<evidence type="ECO:0000313" key="2">
    <source>
        <dbReference type="Proteomes" id="UP000835052"/>
    </source>
</evidence>
<evidence type="ECO:0000313" key="1">
    <source>
        <dbReference type="EMBL" id="CAD6191050.1"/>
    </source>
</evidence>
<accession>A0A8S1HCN8</accession>
<gene>
    <name evidence="1" type="ORF">CAUJ_LOCUS6969</name>
</gene>
<dbReference type="EMBL" id="CAJGYM010000019">
    <property type="protein sequence ID" value="CAD6191050.1"/>
    <property type="molecule type" value="Genomic_DNA"/>
</dbReference>
<name>A0A8S1HCN8_9PELO</name>
<organism evidence="1 2">
    <name type="scientific">Caenorhabditis auriculariae</name>
    <dbReference type="NCBI Taxonomy" id="2777116"/>
    <lineage>
        <taxon>Eukaryota</taxon>
        <taxon>Metazoa</taxon>
        <taxon>Ecdysozoa</taxon>
        <taxon>Nematoda</taxon>
        <taxon>Chromadorea</taxon>
        <taxon>Rhabditida</taxon>
        <taxon>Rhabditina</taxon>
        <taxon>Rhabditomorpha</taxon>
        <taxon>Rhabditoidea</taxon>
        <taxon>Rhabditidae</taxon>
        <taxon>Peloderinae</taxon>
        <taxon>Caenorhabditis</taxon>
    </lineage>
</organism>
<proteinExistence type="predicted"/>